<dbReference type="SUPFAM" id="SSF81301">
    <property type="entry name" value="Nucleotidyltransferase"/>
    <property type="match status" value="1"/>
</dbReference>
<dbReference type="AlphaFoldDB" id="A0A934M3V9"/>
<dbReference type="Pfam" id="PF04229">
    <property type="entry name" value="GrpB"/>
    <property type="match status" value="1"/>
</dbReference>
<evidence type="ECO:0000313" key="1">
    <source>
        <dbReference type="EMBL" id="MBI6873450.1"/>
    </source>
</evidence>
<dbReference type="InterPro" id="IPR043519">
    <property type="entry name" value="NT_sf"/>
</dbReference>
<proteinExistence type="predicted"/>
<accession>A0A934M3V9</accession>
<protein>
    <submittedName>
        <fullName evidence="1">GrpB family protein</fullName>
    </submittedName>
</protein>
<dbReference type="EMBL" id="JAEEGB010000013">
    <property type="protein sequence ID" value="MBI6873450.1"/>
    <property type="molecule type" value="Genomic_DNA"/>
</dbReference>
<evidence type="ECO:0000313" key="2">
    <source>
        <dbReference type="Proteomes" id="UP000622687"/>
    </source>
</evidence>
<sequence length="68" mass="7814">MLLDVFGDSIIDIQHFASTAIREMSAKPIIDIMIIVEDININLITDSYTPYLIHYNTRLKTCVMIELN</sequence>
<dbReference type="Proteomes" id="UP000622687">
    <property type="component" value="Unassembled WGS sequence"/>
</dbReference>
<keyword evidence="2" id="KW-1185">Reference proteome</keyword>
<dbReference type="Gene3D" id="3.30.460.10">
    <property type="entry name" value="Beta Polymerase, domain 2"/>
    <property type="match status" value="1"/>
</dbReference>
<name>A0A934M3V9_9CLOT</name>
<comment type="caution">
    <text evidence="1">The sequence shown here is derived from an EMBL/GenBank/DDBJ whole genome shotgun (WGS) entry which is preliminary data.</text>
</comment>
<dbReference type="InterPro" id="IPR007344">
    <property type="entry name" value="GrpB/CoaE"/>
</dbReference>
<organism evidence="1 2">
    <name type="scientific">Clostridium aciditolerans</name>
    <dbReference type="NCBI Taxonomy" id="339861"/>
    <lineage>
        <taxon>Bacteria</taxon>
        <taxon>Bacillati</taxon>
        <taxon>Bacillota</taxon>
        <taxon>Clostridia</taxon>
        <taxon>Eubacteriales</taxon>
        <taxon>Clostridiaceae</taxon>
        <taxon>Clostridium</taxon>
    </lineage>
</organism>
<gene>
    <name evidence="1" type="ORF">I6U51_12135</name>
</gene>
<reference evidence="1" key="1">
    <citation type="submission" date="2020-12" db="EMBL/GenBank/DDBJ databases">
        <title>Clostridium thailandense sp. nov., a novel acetogenic bacterium isolated from peat land soil in Thailand.</title>
        <authorList>
            <person name="Chaikitkaew S."/>
            <person name="Birkeland N.K."/>
        </authorList>
    </citation>
    <scope>NUCLEOTIDE SEQUENCE</scope>
    <source>
        <strain evidence="1">DSM 17425</strain>
    </source>
</reference>